<organism evidence="1 2">
    <name type="scientific">Sideroxyarcus emersonii</name>
    <dbReference type="NCBI Taxonomy" id="2764705"/>
    <lineage>
        <taxon>Bacteria</taxon>
        <taxon>Pseudomonadati</taxon>
        <taxon>Pseudomonadota</taxon>
        <taxon>Betaproteobacteria</taxon>
        <taxon>Nitrosomonadales</taxon>
        <taxon>Gallionellaceae</taxon>
        <taxon>Sideroxyarcus</taxon>
    </lineage>
</organism>
<dbReference type="AlphaFoldDB" id="A0AAN1XAH9"/>
<keyword evidence="2" id="KW-1185">Reference proteome</keyword>
<dbReference type="KEGG" id="seme:MIZ01_1739"/>
<name>A0AAN1XAH9_9PROT</name>
<proteinExistence type="predicted"/>
<evidence type="ECO:0000313" key="2">
    <source>
        <dbReference type="Proteomes" id="UP001320326"/>
    </source>
</evidence>
<dbReference type="EMBL" id="AP023423">
    <property type="protein sequence ID" value="BCK87942.1"/>
    <property type="molecule type" value="Genomic_DNA"/>
</dbReference>
<evidence type="ECO:0000313" key="1">
    <source>
        <dbReference type="EMBL" id="BCK87942.1"/>
    </source>
</evidence>
<accession>A0AAN1XAH9</accession>
<reference evidence="1 2" key="1">
    <citation type="journal article" date="2022" name="Int. J. Syst. Evol. Microbiol.">
        <title>&lt;i&gt;Sideroxyarcus emersonii&lt;/i&gt; gen. nov. sp. nov., a neutrophilic, microaerobic iron- and thiosulfate-oxidizing bacterium isolated from iron-rich wetland sediment.</title>
        <authorList>
            <person name="Kato S."/>
            <person name="Itoh T."/>
            <person name="Iino T."/>
            <person name="Ohkuma M."/>
        </authorList>
    </citation>
    <scope>NUCLEOTIDE SEQUENCE [LARGE SCALE GENOMIC DNA]</scope>
    <source>
        <strain evidence="1 2">MIZ01</strain>
    </source>
</reference>
<dbReference type="Proteomes" id="UP001320326">
    <property type="component" value="Chromosome"/>
</dbReference>
<sequence length="40" mass="4807">MQERSMPEIVFPSELIYPRVFCTMAFLLKERTKISFCNIH</sequence>
<gene>
    <name evidence="1" type="ORF">MIZ01_1739</name>
</gene>
<protein>
    <submittedName>
        <fullName evidence="1">Uncharacterized protein</fullName>
    </submittedName>
</protein>